<evidence type="ECO:0000256" key="6">
    <source>
        <dbReference type="ARBA" id="ARBA00022837"/>
    </source>
</evidence>
<dbReference type="Gene3D" id="3.40.720.10">
    <property type="entry name" value="Alkaline Phosphatase, subunit A"/>
    <property type="match status" value="1"/>
</dbReference>
<evidence type="ECO:0000256" key="5">
    <source>
        <dbReference type="ARBA" id="ARBA00022801"/>
    </source>
</evidence>
<organism evidence="9 10">
    <name type="scientific">Stieleria bergensis</name>
    <dbReference type="NCBI Taxonomy" id="2528025"/>
    <lineage>
        <taxon>Bacteria</taxon>
        <taxon>Pseudomonadati</taxon>
        <taxon>Planctomycetota</taxon>
        <taxon>Planctomycetia</taxon>
        <taxon>Pirellulales</taxon>
        <taxon>Pirellulaceae</taxon>
        <taxon>Stieleria</taxon>
    </lineage>
</organism>
<dbReference type="InterPro" id="IPR000917">
    <property type="entry name" value="Sulfatase_N"/>
</dbReference>
<dbReference type="EC" id="3.1.6.1" evidence="9"/>
<keyword evidence="10" id="KW-1185">Reference proteome</keyword>
<protein>
    <submittedName>
        <fullName evidence="9">Arylsulfatase</fullName>
        <ecNumber evidence="9">3.1.6.1</ecNumber>
    </submittedName>
</protein>
<comment type="similarity">
    <text evidence="2">Belongs to the sulfatase family.</text>
</comment>
<evidence type="ECO:0000256" key="2">
    <source>
        <dbReference type="ARBA" id="ARBA00008779"/>
    </source>
</evidence>
<dbReference type="InterPro" id="IPR017850">
    <property type="entry name" value="Alkaline_phosphatase_core_sf"/>
</dbReference>
<evidence type="ECO:0000256" key="1">
    <source>
        <dbReference type="ARBA" id="ARBA00001913"/>
    </source>
</evidence>
<evidence type="ECO:0000313" key="10">
    <source>
        <dbReference type="Proteomes" id="UP000315003"/>
    </source>
</evidence>
<keyword evidence="6" id="KW-0106">Calcium</keyword>
<evidence type="ECO:0000256" key="3">
    <source>
        <dbReference type="ARBA" id="ARBA00022723"/>
    </source>
</evidence>
<sequence precursor="true">MFRKPVLSTTVLPKTVFLLMGLLVAFHATPAPAADRPNVLMIAVDDLNHWVGHLNRNPQARTPNFDRLAARGISFTNAHTIVPACEPSRAALMGGRRPWQTGCYKNGHFWKKHQPVGEGLSAQFLQAGYRVSGAGKIYHSMEYHPAEWSDYMRRKDISNDGPNVKKYDGYHDDVVHPNLQDQDLKDWHTVDYCIKRLNQKTDQPFFIACGLYKPHLPFVVPRKYYDAFPLEDIQLPPHLENDLDDLPKAGVNMAKPNADHAKFLKSGRWKAAIQSYLATCSYTDMNLGRLLDALDASPNADNTIICLWSDHGWSLGEKQHWRKFALWEETTRVVNLWVVPGVSEPGQLCHAPVDLSSVYPTLCELAGLETPDFVAGTSLVPLLKDTQSEWTQPAITTHGQGNHSVKTRTHRYIRYADGSEELYDVVQDPYEWKNLAGQSETQALRQQLARWLPKQEKKEGAKTRK</sequence>
<name>A0A517T0E0_9BACT</name>
<reference evidence="9 10" key="1">
    <citation type="submission" date="2019-02" db="EMBL/GenBank/DDBJ databases">
        <title>Deep-cultivation of Planctomycetes and their phenomic and genomic characterization uncovers novel biology.</title>
        <authorList>
            <person name="Wiegand S."/>
            <person name="Jogler M."/>
            <person name="Boedeker C."/>
            <person name="Pinto D."/>
            <person name="Vollmers J."/>
            <person name="Rivas-Marin E."/>
            <person name="Kohn T."/>
            <person name="Peeters S.H."/>
            <person name="Heuer A."/>
            <person name="Rast P."/>
            <person name="Oberbeckmann S."/>
            <person name="Bunk B."/>
            <person name="Jeske O."/>
            <person name="Meyerdierks A."/>
            <person name="Storesund J.E."/>
            <person name="Kallscheuer N."/>
            <person name="Luecker S."/>
            <person name="Lage O.M."/>
            <person name="Pohl T."/>
            <person name="Merkel B.J."/>
            <person name="Hornburger P."/>
            <person name="Mueller R.-W."/>
            <person name="Bruemmer F."/>
            <person name="Labrenz M."/>
            <person name="Spormann A.M."/>
            <person name="Op den Camp H."/>
            <person name="Overmann J."/>
            <person name="Amann R."/>
            <person name="Jetten M.S.M."/>
            <person name="Mascher T."/>
            <person name="Medema M.H."/>
            <person name="Devos D.P."/>
            <person name="Kaster A.-K."/>
            <person name="Ovreas L."/>
            <person name="Rohde M."/>
            <person name="Galperin M.Y."/>
            <person name="Jogler C."/>
        </authorList>
    </citation>
    <scope>NUCLEOTIDE SEQUENCE [LARGE SCALE GENOMIC DNA]</scope>
    <source>
        <strain evidence="9 10">SV_7m_r</strain>
    </source>
</reference>
<gene>
    <name evidence="9" type="ORF">SV7mr_44000</name>
</gene>
<dbReference type="RefSeq" id="WP_419187681.1">
    <property type="nucleotide sequence ID" value="NZ_CP036272.1"/>
</dbReference>
<dbReference type="PANTHER" id="PTHR45953">
    <property type="entry name" value="IDURONATE 2-SULFATASE"/>
    <property type="match status" value="1"/>
</dbReference>
<dbReference type="Pfam" id="PF00884">
    <property type="entry name" value="Sulfatase"/>
    <property type="match status" value="1"/>
</dbReference>
<comment type="cofactor">
    <cofactor evidence="1">
        <name>Ca(2+)</name>
        <dbReference type="ChEBI" id="CHEBI:29108"/>
    </cofactor>
</comment>
<evidence type="ECO:0000256" key="7">
    <source>
        <dbReference type="SAM" id="SignalP"/>
    </source>
</evidence>
<dbReference type="CDD" id="cd16030">
    <property type="entry name" value="iduronate-2-sulfatase"/>
    <property type="match status" value="1"/>
</dbReference>
<dbReference type="Proteomes" id="UP000315003">
    <property type="component" value="Chromosome"/>
</dbReference>
<dbReference type="GO" id="GO:0046872">
    <property type="term" value="F:metal ion binding"/>
    <property type="evidence" value="ECO:0007669"/>
    <property type="project" value="UniProtKB-KW"/>
</dbReference>
<dbReference type="AlphaFoldDB" id="A0A517T0E0"/>
<dbReference type="PANTHER" id="PTHR45953:SF1">
    <property type="entry name" value="IDURONATE 2-SULFATASE"/>
    <property type="match status" value="1"/>
</dbReference>
<dbReference type="InterPro" id="IPR035874">
    <property type="entry name" value="IDS"/>
</dbReference>
<feature type="domain" description="Sulfatase N-terminal" evidence="8">
    <location>
        <begin position="37"/>
        <end position="367"/>
    </location>
</feature>
<dbReference type="SUPFAM" id="SSF53649">
    <property type="entry name" value="Alkaline phosphatase-like"/>
    <property type="match status" value="1"/>
</dbReference>
<dbReference type="GO" id="GO:0004065">
    <property type="term" value="F:arylsulfatase activity"/>
    <property type="evidence" value="ECO:0007669"/>
    <property type="project" value="UniProtKB-EC"/>
</dbReference>
<evidence type="ECO:0000259" key="8">
    <source>
        <dbReference type="Pfam" id="PF00884"/>
    </source>
</evidence>
<dbReference type="GO" id="GO:0005737">
    <property type="term" value="C:cytoplasm"/>
    <property type="evidence" value="ECO:0007669"/>
    <property type="project" value="TreeGrafter"/>
</dbReference>
<evidence type="ECO:0000313" key="9">
    <source>
        <dbReference type="EMBL" id="QDT61859.1"/>
    </source>
</evidence>
<feature type="signal peptide" evidence="7">
    <location>
        <begin position="1"/>
        <end position="33"/>
    </location>
</feature>
<accession>A0A517T0E0</accession>
<proteinExistence type="inferred from homology"/>
<keyword evidence="4 7" id="KW-0732">Signal</keyword>
<dbReference type="EMBL" id="CP036272">
    <property type="protein sequence ID" value="QDT61859.1"/>
    <property type="molecule type" value="Genomic_DNA"/>
</dbReference>
<feature type="chain" id="PRO_5021736543" evidence="7">
    <location>
        <begin position="34"/>
        <end position="465"/>
    </location>
</feature>
<dbReference type="GO" id="GO:0004423">
    <property type="term" value="F:iduronate-2-sulfatase activity"/>
    <property type="evidence" value="ECO:0007669"/>
    <property type="project" value="InterPro"/>
</dbReference>
<keyword evidence="5 9" id="KW-0378">Hydrolase</keyword>
<keyword evidence="3" id="KW-0479">Metal-binding</keyword>
<evidence type="ECO:0000256" key="4">
    <source>
        <dbReference type="ARBA" id="ARBA00022729"/>
    </source>
</evidence>